<dbReference type="EMBL" id="WITC01000097">
    <property type="protein sequence ID" value="MQX17462.1"/>
    <property type="molecule type" value="Genomic_DNA"/>
</dbReference>
<dbReference type="AlphaFoldDB" id="A0A6N7LI46"/>
<sequence>MPTTTKVLAQALGSWLQYEYALGRGGLFNERYISTPISQVLSYRFKCGVSAEHPHPTLGPVRGGRGAKPSVDFAVIEHYPKVRALVESKWLNDAGVKVEAIIWDLIRLEMVAHAENAEAYFVLAGKRDRMTEVFEAARYQWQNARLVEGLLFDRVDRASVAVEKLTGKYLQKLRPYFEKYATGSFPSDIFLKQPYSYPYSVTAAVSDTDAGQPKYQVWVWEIERNEGGRRFQPCDAFSLSSNEAHCVGDMRRFLAA</sequence>
<accession>A0A6N7LI46</accession>
<evidence type="ECO:0000313" key="2">
    <source>
        <dbReference type="Proteomes" id="UP000439983"/>
    </source>
</evidence>
<dbReference type="RefSeq" id="WP_167528337.1">
    <property type="nucleotide sequence ID" value="NZ_JACIGA010000002.1"/>
</dbReference>
<evidence type="ECO:0008006" key="3">
    <source>
        <dbReference type="Google" id="ProtNLM"/>
    </source>
</evidence>
<comment type="caution">
    <text evidence="1">The sequence shown here is derived from an EMBL/GenBank/DDBJ whole genome shotgun (WGS) entry which is preliminary data.</text>
</comment>
<reference evidence="1 2" key="1">
    <citation type="journal article" date="2013" name="Genome Biol.">
        <title>Comparative genomics of the core and accessory genomes of 48 Sinorhizobium strains comprising five genospecies.</title>
        <authorList>
            <person name="Sugawara M."/>
            <person name="Epstein B."/>
            <person name="Badgley B.D."/>
            <person name="Unno T."/>
            <person name="Xu L."/>
            <person name="Reese J."/>
            <person name="Gyaneshwar P."/>
            <person name="Denny R."/>
            <person name="Mudge J."/>
            <person name="Bharti A.K."/>
            <person name="Farmer A.D."/>
            <person name="May G.D."/>
            <person name="Woodward J.E."/>
            <person name="Medigue C."/>
            <person name="Vallenet D."/>
            <person name="Lajus A."/>
            <person name="Rouy Z."/>
            <person name="Martinez-Vaz B."/>
            <person name="Tiffin P."/>
            <person name="Young N.D."/>
            <person name="Sadowsky M.J."/>
        </authorList>
    </citation>
    <scope>NUCLEOTIDE SEQUENCE [LARGE SCALE GENOMIC DNA]</scope>
    <source>
        <strain evidence="1 2">USDA4894</strain>
    </source>
</reference>
<gene>
    <name evidence="1" type="ORF">GHK62_22695</name>
</gene>
<protein>
    <recommendedName>
        <fullName evidence="3">Restriction endonuclease</fullName>
    </recommendedName>
</protein>
<name>A0A6N7LI46_SINTE</name>
<dbReference type="Proteomes" id="UP000439983">
    <property type="component" value="Unassembled WGS sequence"/>
</dbReference>
<proteinExistence type="predicted"/>
<evidence type="ECO:0000313" key="1">
    <source>
        <dbReference type="EMBL" id="MQX17462.1"/>
    </source>
</evidence>
<organism evidence="1 2">
    <name type="scientific">Sinorhizobium terangae</name>
    <dbReference type="NCBI Taxonomy" id="110322"/>
    <lineage>
        <taxon>Bacteria</taxon>
        <taxon>Pseudomonadati</taxon>
        <taxon>Pseudomonadota</taxon>
        <taxon>Alphaproteobacteria</taxon>
        <taxon>Hyphomicrobiales</taxon>
        <taxon>Rhizobiaceae</taxon>
        <taxon>Sinorhizobium/Ensifer group</taxon>
        <taxon>Sinorhizobium</taxon>
    </lineage>
</organism>
<keyword evidence="2" id="KW-1185">Reference proteome</keyword>